<keyword evidence="5" id="KW-0131">Cell cycle</keyword>
<evidence type="ECO:0000256" key="4">
    <source>
        <dbReference type="ARBA" id="ARBA00023242"/>
    </source>
</evidence>
<evidence type="ECO:0000256" key="5">
    <source>
        <dbReference type="ARBA" id="ARBA00023306"/>
    </source>
</evidence>
<dbReference type="RefSeq" id="XP_026678472.1">
    <property type="nucleotide sequence ID" value="XM_026822671.1"/>
</dbReference>
<feature type="compositionally biased region" description="Polar residues" evidence="7">
    <location>
        <begin position="266"/>
        <end position="277"/>
    </location>
</feature>
<feature type="coiled-coil region" evidence="6">
    <location>
        <begin position="714"/>
        <end position="741"/>
    </location>
</feature>
<name>A0A3Q0IQE3_DIACI</name>
<keyword evidence="1" id="KW-0132">Cell division</keyword>
<feature type="coiled-coil region" evidence="6">
    <location>
        <begin position="437"/>
        <end position="464"/>
    </location>
</feature>
<evidence type="ECO:0000256" key="3">
    <source>
        <dbReference type="ARBA" id="ARBA00023054"/>
    </source>
</evidence>
<dbReference type="Pfam" id="PF06470">
    <property type="entry name" value="SMC_hinge"/>
    <property type="match status" value="1"/>
</dbReference>
<dbReference type="GO" id="GO:0007062">
    <property type="term" value="P:sister chromatid cohesion"/>
    <property type="evidence" value="ECO:0007669"/>
    <property type="project" value="TreeGrafter"/>
</dbReference>
<feature type="domain" description="SMC hinge" evidence="8">
    <location>
        <begin position="765"/>
        <end position="885"/>
    </location>
</feature>
<dbReference type="SUPFAM" id="SSF75553">
    <property type="entry name" value="Smc hinge domain"/>
    <property type="match status" value="1"/>
</dbReference>
<sequence>MSSNGNLSDRGSGSPFQSGPTAKLKAIEINNFKSFKGTRYLPVKGKFISVVGPNGSGKNLTAHRGYRSNHLSDSALLARQSGQYDSNSSPSSDTLVETTQTTGVQKATPQKRYSQSICCSDDSFQPHLSDTMLRETESNSNSLPSSDTLIETTQTTGVQKATPQKRYSQSICCSDDSFQPHLSDTMLRETESNSSDFEIRTRQTTRAQVPSYVINTTRSIYSNGSSRSHHLSDSVLMARENAQESNSWPSSDVLMPRETIQQEYNPVEHNSNSTHSSDFMVEPRQGARDEPSPPPMDEDPQDSGSTHSSDFIVRPRAPPEPGAIPQEQESTSDLPSEQDNELIFTRTVKYISPGRTLSEYKINNTVVSAKVYLKKLEQMGINTKANAFLIFQGRIEEIATKKPNEMTQLFEQISGSIDHKEEYDSLLSQIQTVSNEEKTVKATVKDMRKEKQELSKDVVSANEYTKLVDESENASLIYYLFKLHINEKQYEFINEKISTKEKSLLELKTDVGGKEEILKIKKKEQGVVQRDLAALEQNIRLFEMSLNEMKGDLIKTKVTVAQVEKKVVSSEVLFRQAEKEHINHVKNLDHLKSTLRDLRQIHKQKLEECEALDSELFSSSQKLNDYNQLKAQATKKAGYLMLQLDSLYRDRKTLEEEMKKQEDRITMQTDRKDRSERQIFESEKRMALIQANLSKSRKELGEKQSAKSSLETTVVTSRSSLDDLTQKLDQLNKEIGELKVDKLESSGTESRRHVLRALQQEFGTSKVLGRVRELIQIPHRAYVPAAWRIIAPHQYKIVVDSETTGIACIQFLKQNQLGVETFLPLDMARSRKLFTHYRALGTKYNLSIKLLYDTLSFDPRIEPVAVWVTNNVLVCEDEDQAQYVAYESDARHYKDENGKSSLSYV</sequence>
<dbReference type="GO" id="GO:0005524">
    <property type="term" value="F:ATP binding"/>
    <property type="evidence" value="ECO:0007669"/>
    <property type="project" value="InterPro"/>
</dbReference>
<feature type="compositionally biased region" description="Polar residues" evidence="7">
    <location>
        <begin position="1"/>
        <end position="20"/>
    </location>
</feature>
<evidence type="ECO:0000259" key="8">
    <source>
        <dbReference type="SMART" id="SM00968"/>
    </source>
</evidence>
<feature type="region of interest" description="Disordered" evidence="7">
    <location>
        <begin position="266"/>
        <end position="339"/>
    </location>
</feature>
<dbReference type="Gene3D" id="3.40.50.300">
    <property type="entry name" value="P-loop containing nucleotide triphosphate hydrolases"/>
    <property type="match status" value="2"/>
</dbReference>
<dbReference type="PaxDb" id="121845-A0A3Q0IQE3"/>
<feature type="region of interest" description="Disordered" evidence="7">
    <location>
        <begin position="80"/>
        <end position="108"/>
    </location>
</feature>
<reference evidence="10" key="1">
    <citation type="submission" date="2025-08" db="UniProtKB">
        <authorList>
            <consortium name="RefSeq"/>
        </authorList>
    </citation>
    <scope>IDENTIFICATION</scope>
</reference>
<dbReference type="STRING" id="121845.A0A3Q0IQE3"/>
<feature type="coiled-coil region" evidence="6">
    <location>
        <begin position="644"/>
        <end position="678"/>
    </location>
</feature>
<evidence type="ECO:0000256" key="6">
    <source>
        <dbReference type="SAM" id="Coils"/>
    </source>
</evidence>
<keyword evidence="3 6" id="KW-0175">Coiled coil</keyword>
<dbReference type="PANTHER" id="PTHR18937">
    <property type="entry name" value="STRUCTURAL MAINTENANCE OF CHROMOSOMES SMC FAMILY MEMBER"/>
    <property type="match status" value="1"/>
</dbReference>
<accession>A0A3Q0IQE3</accession>
<evidence type="ECO:0000313" key="10">
    <source>
        <dbReference type="RefSeq" id="XP_026678472.1"/>
    </source>
</evidence>
<feature type="compositionally biased region" description="Polar residues" evidence="7">
    <location>
        <begin position="138"/>
        <end position="162"/>
    </location>
</feature>
<dbReference type="Proteomes" id="UP000079169">
    <property type="component" value="Unplaced"/>
</dbReference>
<dbReference type="InterPro" id="IPR027417">
    <property type="entry name" value="P-loop_NTPase"/>
</dbReference>
<feature type="region of interest" description="Disordered" evidence="7">
    <location>
        <begin position="1"/>
        <end position="23"/>
    </location>
</feature>
<dbReference type="SMART" id="SM00968">
    <property type="entry name" value="SMC_hinge"/>
    <property type="match status" value="1"/>
</dbReference>
<dbReference type="AlphaFoldDB" id="A0A3Q0IQE3"/>
<protein>
    <submittedName>
        <fullName evidence="10">Structural maintenance of chromosomes protein 1A-like</fullName>
    </submittedName>
</protein>
<dbReference type="PANTHER" id="PTHR18937:SF12">
    <property type="entry name" value="STRUCTURAL MAINTENANCE OF CHROMOSOMES PROTEIN"/>
    <property type="match status" value="1"/>
</dbReference>
<dbReference type="GO" id="GO:0051301">
    <property type="term" value="P:cell division"/>
    <property type="evidence" value="ECO:0007669"/>
    <property type="project" value="UniProtKB-KW"/>
</dbReference>
<evidence type="ECO:0000256" key="2">
    <source>
        <dbReference type="ARBA" id="ARBA00022776"/>
    </source>
</evidence>
<keyword evidence="9" id="KW-1185">Reference proteome</keyword>
<evidence type="ECO:0000256" key="7">
    <source>
        <dbReference type="SAM" id="MobiDB-lite"/>
    </source>
</evidence>
<dbReference type="GeneID" id="103507939"/>
<feature type="region of interest" description="Disordered" evidence="7">
    <location>
        <begin position="135"/>
        <end position="162"/>
    </location>
</feature>
<dbReference type="InterPro" id="IPR010935">
    <property type="entry name" value="SMC_hinge"/>
</dbReference>
<gene>
    <name evidence="10" type="primary">LOC103507939</name>
</gene>
<dbReference type="GO" id="GO:0008278">
    <property type="term" value="C:cohesin complex"/>
    <property type="evidence" value="ECO:0007669"/>
    <property type="project" value="TreeGrafter"/>
</dbReference>
<keyword evidence="4" id="KW-0539">Nucleus</keyword>
<dbReference type="GO" id="GO:0005634">
    <property type="term" value="C:nucleus"/>
    <property type="evidence" value="ECO:0007669"/>
    <property type="project" value="TreeGrafter"/>
</dbReference>
<dbReference type="InterPro" id="IPR036277">
    <property type="entry name" value="SMC_hinge_sf"/>
</dbReference>
<dbReference type="KEGG" id="dci:103507939"/>
<dbReference type="Gene3D" id="1.20.1060.20">
    <property type="match status" value="1"/>
</dbReference>
<evidence type="ECO:0000256" key="1">
    <source>
        <dbReference type="ARBA" id="ARBA00022618"/>
    </source>
</evidence>
<organism evidence="9 10">
    <name type="scientific">Diaphorina citri</name>
    <name type="common">Asian citrus psyllid</name>
    <dbReference type="NCBI Taxonomy" id="121845"/>
    <lineage>
        <taxon>Eukaryota</taxon>
        <taxon>Metazoa</taxon>
        <taxon>Ecdysozoa</taxon>
        <taxon>Arthropoda</taxon>
        <taxon>Hexapoda</taxon>
        <taxon>Insecta</taxon>
        <taxon>Pterygota</taxon>
        <taxon>Neoptera</taxon>
        <taxon>Paraneoptera</taxon>
        <taxon>Hemiptera</taxon>
        <taxon>Sternorrhyncha</taxon>
        <taxon>Psylloidea</taxon>
        <taxon>Psyllidae</taxon>
        <taxon>Diaphorininae</taxon>
        <taxon>Diaphorina</taxon>
    </lineage>
</organism>
<proteinExistence type="predicted"/>
<keyword evidence="2" id="KW-0498">Mitosis</keyword>
<feature type="coiled-coil region" evidence="6">
    <location>
        <begin position="588"/>
        <end position="615"/>
    </location>
</feature>
<dbReference type="GO" id="GO:0003677">
    <property type="term" value="F:DNA binding"/>
    <property type="evidence" value="ECO:0007669"/>
    <property type="project" value="TreeGrafter"/>
</dbReference>
<evidence type="ECO:0000313" key="9">
    <source>
        <dbReference type="Proteomes" id="UP000079169"/>
    </source>
</evidence>
<feature type="compositionally biased region" description="Polar residues" evidence="7">
    <location>
        <begin position="327"/>
        <end position="337"/>
    </location>
</feature>